<dbReference type="Pfam" id="PF01755">
    <property type="entry name" value="Glyco_transf_25"/>
    <property type="match status" value="1"/>
</dbReference>
<dbReference type="HOGENOM" id="CLU_1584807_0_0_5"/>
<evidence type="ECO:0000313" key="2">
    <source>
        <dbReference type="EMBL" id="AGI71075.1"/>
    </source>
</evidence>
<reference evidence="2 3" key="1">
    <citation type="journal article" date="2013" name="PLoS ONE">
        <title>Poles Apart: Arctic and Antarctic Octadecabacter strains Share High Genome Plasticity and a New Type of Xanthorhodopsin.</title>
        <authorList>
            <person name="Vollmers J."/>
            <person name="Voget S."/>
            <person name="Dietrich S."/>
            <person name="Gollnow K."/>
            <person name="Smits M."/>
            <person name="Meyer K."/>
            <person name="Brinkhoff T."/>
            <person name="Simon M."/>
            <person name="Daniel R."/>
        </authorList>
    </citation>
    <scope>NUCLEOTIDE SEQUENCE [LARGE SCALE GENOMIC DNA]</scope>
    <source>
        <strain evidence="2 3">238</strain>
    </source>
</reference>
<evidence type="ECO:0000313" key="3">
    <source>
        <dbReference type="Proteomes" id="UP000004688"/>
    </source>
</evidence>
<gene>
    <name evidence="2" type="ORF">OA238_c08630</name>
</gene>
<sequence length="168" mass="18814">MAFQDAQLSRFGLIYERVDAITPDTLSPPSDDLSWAMWERPMRQIEKALYASHRSVWALIAAEDDPCLVFEDDALLSAQTPQFLTTIKTGTGIDHINLEVRNRAKYVGKSPHPSLPPFRCHLRRLASPNRICLRFPKNNKPAFDSVVFSAKSAWRCDPCATSASPNAA</sequence>
<dbReference type="Proteomes" id="UP000004688">
    <property type="component" value="Chromosome"/>
</dbReference>
<dbReference type="AlphaFoldDB" id="M9RMP9"/>
<name>M9RMP9_9RHOB</name>
<dbReference type="GO" id="GO:0016740">
    <property type="term" value="F:transferase activity"/>
    <property type="evidence" value="ECO:0007669"/>
    <property type="project" value="UniProtKB-KW"/>
</dbReference>
<evidence type="ECO:0000259" key="1">
    <source>
        <dbReference type="Pfam" id="PF01755"/>
    </source>
</evidence>
<proteinExistence type="predicted"/>
<keyword evidence="3" id="KW-1185">Reference proteome</keyword>
<protein>
    <submittedName>
        <fullName evidence="2">Putative glycosyl transferase family25 protein</fullName>
    </submittedName>
</protein>
<organism evidence="2 3">
    <name type="scientific">Octadecabacter arcticus 238</name>
    <dbReference type="NCBI Taxonomy" id="391616"/>
    <lineage>
        <taxon>Bacteria</taxon>
        <taxon>Pseudomonadati</taxon>
        <taxon>Pseudomonadota</taxon>
        <taxon>Alphaproteobacteria</taxon>
        <taxon>Rhodobacterales</taxon>
        <taxon>Roseobacteraceae</taxon>
        <taxon>Octadecabacter</taxon>
    </lineage>
</organism>
<dbReference type="InterPro" id="IPR002654">
    <property type="entry name" value="Glyco_trans_25"/>
</dbReference>
<accession>M9RMP9</accession>
<dbReference type="EMBL" id="CP003742">
    <property type="protein sequence ID" value="AGI71075.1"/>
    <property type="molecule type" value="Genomic_DNA"/>
</dbReference>
<dbReference type="eggNOG" id="COG3306">
    <property type="taxonomic scope" value="Bacteria"/>
</dbReference>
<feature type="domain" description="Glycosyl transferase family 25" evidence="1">
    <location>
        <begin position="6"/>
        <end position="88"/>
    </location>
</feature>
<dbReference type="KEGG" id="oar:OA238_c08630"/>
<keyword evidence="2" id="KW-0808">Transferase</keyword>